<dbReference type="SUPFAM" id="SSF53474">
    <property type="entry name" value="alpha/beta-Hydrolases"/>
    <property type="match status" value="1"/>
</dbReference>
<evidence type="ECO:0000256" key="4">
    <source>
        <dbReference type="ARBA" id="ARBA00022801"/>
    </source>
</evidence>
<evidence type="ECO:0000313" key="9">
    <source>
        <dbReference type="EMBL" id="SSX02728.1"/>
    </source>
</evidence>
<dbReference type="PROSITE" id="PS00122">
    <property type="entry name" value="CARBOXYLESTERASE_B_1"/>
    <property type="match status" value="1"/>
</dbReference>
<dbReference type="EC" id="3.1.1.-" evidence="7"/>
<keyword evidence="5" id="KW-1015">Disulfide bond</keyword>
<dbReference type="InterPro" id="IPR029058">
    <property type="entry name" value="AB_hydrolase_fold"/>
</dbReference>
<evidence type="ECO:0000256" key="7">
    <source>
        <dbReference type="RuleBase" id="RU361235"/>
    </source>
</evidence>
<dbReference type="InterPro" id="IPR050309">
    <property type="entry name" value="Type-B_Carboxylest/Lipase"/>
</dbReference>
<dbReference type="InterPro" id="IPR002018">
    <property type="entry name" value="CarbesteraseB"/>
</dbReference>
<evidence type="ECO:0000256" key="1">
    <source>
        <dbReference type="ARBA" id="ARBA00005964"/>
    </source>
</evidence>
<feature type="chain" id="PRO_5034108160" description="Carboxylic ester hydrolase" evidence="7">
    <location>
        <begin position="19"/>
        <end position="587"/>
    </location>
</feature>
<dbReference type="EMBL" id="UFQT01000309">
    <property type="protein sequence ID" value="SSX23102.1"/>
    <property type="molecule type" value="Genomic_DNA"/>
</dbReference>
<dbReference type="EMBL" id="UFQS01000309">
    <property type="protein sequence ID" value="SSX02728.1"/>
    <property type="molecule type" value="Genomic_DNA"/>
</dbReference>
<dbReference type="VEuPathDB" id="VectorBase:CSON008192"/>
<dbReference type="Gene3D" id="3.40.50.1820">
    <property type="entry name" value="alpha/beta hydrolase"/>
    <property type="match status" value="1"/>
</dbReference>
<proteinExistence type="inferred from homology"/>
<evidence type="ECO:0000259" key="8">
    <source>
        <dbReference type="Pfam" id="PF00135"/>
    </source>
</evidence>
<gene>
    <name evidence="10" type="primary">CSON008192</name>
</gene>
<dbReference type="PROSITE" id="PS00941">
    <property type="entry name" value="CARBOXYLESTERASE_B_2"/>
    <property type="match status" value="1"/>
</dbReference>
<dbReference type="AlphaFoldDB" id="A0A336LYP1"/>
<comment type="similarity">
    <text evidence="2">Belongs to the 'GDXG' lipolytic enzyme family.</text>
</comment>
<dbReference type="InterPro" id="IPR019819">
    <property type="entry name" value="Carboxylesterase_B_CS"/>
</dbReference>
<organism evidence="10">
    <name type="scientific">Culicoides sonorensis</name>
    <name type="common">Biting midge</name>
    <dbReference type="NCBI Taxonomy" id="179676"/>
    <lineage>
        <taxon>Eukaryota</taxon>
        <taxon>Metazoa</taxon>
        <taxon>Ecdysozoa</taxon>
        <taxon>Arthropoda</taxon>
        <taxon>Hexapoda</taxon>
        <taxon>Insecta</taxon>
        <taxon>Pterygota</taxon>
        <taxon>Neoptera</taxon>
        <taxon>Endopterygota</taxon>
        <taxon>Diptera</taxon>
        <taxon>Nematocera</taxon>
        <taxon>Chironomoidea</taxon>
        <taxon>Ceratopogonidae</taxon>
        <taxon>Ceratopogoninae</taxon>
        <taxon>Culicoides</taxon>
        <taxon>Monoculicoides</taxon>
    </lineage>
</organism>
<feature type="signal peptide" evidence="7">
    <location>
        <begin position="1"/>
        <end position="18"/>
    </location>
</feature>
<reference evidence="9" key="1">
    <citation type="submission" date="2018-04" db="EMBL/GenBank/DDBJ databases">
        <authorList>
            <person name="Go L.Y."/>
            <person name="Mitchell J.A."/>
        </authorList>
    </citation>
    <scope>NUCLEOTIDE SEQUENCE</scope>
    <source>
        <tissue evidence="9">Whole organism</tissue>
    </source>
</reference>
<dbReference type="PROSITE" id="PS01173">
    <property type="entry name" value="LIPASE_GDXG_HIS"/>
    <property type="match status" value="1"/>
</dbReference>
<sequence>MLKLGFVVIFAVATVIYAAPNKHKPQFSHLNFLDVLQQLDIKHEKVETAEQFEDVIATLPDGGQLLGQKKSLSLLSSYYSFKGIPYGEPPVGDLRFRAPVAHKGWSGIRNATSHGNDCVQPGTLYGTNGDEDCLYLNVYTPNLTPKEKYAVMVWIHGGSFTSGSGSTTFYGPEPLVSENIILVTINYRLGFLGFFSTDDKYASGNYGLKDAVLALKWVQKNIEAFGGDPEKVTIFGESAGSCLVNYLVLSPLTRGLFRSAISQSGTVLSPWALQEEPRARAFEVAAKMGIQASTSQELVAELRKIEDATIFAKMTPGWLDLPVPRGMDGGFFFAPTIDPKDSDEPIFLPDHPIAMMKKGDFNHVPYIVGSNSHESLFGIRELIVDPFLFTKFNRNPHLLIPFEWDIESTSPEAYSIIQQIKDVYFKGGDVEDKMDYVNYASDRHFHWGVYKVTELMSATSNRNIYSYVFSFDGDMNYVKRGLLLGDYEGAMHADEIPYFFRLFGVPAPILPGNPALTVRQRLTKMWTDFAKTSNPTPVVTSLVTTNWKPVGANHEYLSIDAELEAREQPFEQRMKLWQELDAKYTKH</sequence>
<evidence type="ECO:0000256" key="2">
    <source>
        <dbReference type="ARBA" id="ARBA00010515"/>
    </source>
</evidence>
<evidence type="ECO:0000256" key="3">
    <source>
        <dbReference type="ARBA" id="ARBA00022487"/>
    </source>
</evidence>
<name>A0A336LYP1_CULSO</name>
<keyword evidence="7" id="KW-0732">Signal</keyword>
<accession>A0A336LYP1</accession>
<dbReference type="PANTHER" id="PTHR11559">
    <property type="entry name" value="CARBOXYLESTERASE"/>
    <property type="match status" value="1"/>
</dbReference>
<protein>
    <recommendedName>
        <fullName evidence="7">Carboxylic ester hydrolase</fullName>
        <ecNumber evidence="7">3.1.1.-</ecNumber>
    </recommendedName>
</protein>
<keyword evidence="3" id="KW-0719">Serine esterase</keyword>
<dbReference type="InterPro" id="IPR002168">
    <property type="entry name" value="Lipase_GDXG_HIS_AS"/>
</dbReference>
<keyword evidence="6" id="KW-0325">Glycoprotein</keyword>
<feature type="domain" description="Carboxylesterase type B" evidence="8">
    <location>
        <begin position="61"/>
        <end position="577"/>
    </location>
</feature>
<dbReference type="InterPro" id="IPR019826">
    <property type="entry name" value="Carboxylesterase_B_AS"/>
</dbReference>
<evidence type="ECO:0000256" key="5">
    <source>
        <dbReference type="ARBA" id="ARBA00023157"/>
    </source>
</evidence>
<evidence type="ECO:0000313" key="10">
    <source>
        <dbReference type="EMBL" id="SSX23102.1"/>
    </source>
</evidence>
<dbReference type="Pfam" id="PF00135">
    <property type="entry name" value="COesterase"/>
    <property type="match status" value="1"/>
</dbReference>
<keyword evidence="4 7" id="KW-0378">Hydrolase</keyword>
<comment type="similarity">
    <text evidence="1 7">Belongs to the type-B carboxylesterase/lipase family.</text>
</comment>
<evidence type="ECO:0000256" key="6">
    <source>
        <dbReference type="ARBA" id="ARBA00023180"/>
    </source>
</evidence>
<dbReference type="OMA" id="NENHRES"/>
<reference evidence="10" key="2">
    <citation type="submission" date="2018-07" db="EMBL/GenBank/DDBJ databases">
        <authorList>
            <person name="Quirk P.G."/>
            <person name="Krulwich T.A."/>
        </authorList>
    </citation>
    <scope>NUCLEOTIDE SEQUENCE</scope>
</reference>
<dbReference type="GO" id="GO:0052689">
    <property type="term" value="F:carboxylic ester hydrolase activity"/>
    <property type="evidence" value="ECO:0007669"/>
    <property type="project" value="UniProtKB-KW"/>
</dbReference>